<dbReference type="EMBL" id="JACOPE010000001">
    <property type="protein sequence ID" value="MBC5683632.1"/>
    <property type="molecule type" value="Genomic_DNA"/>
</dbReference>
<keyword evidence="9" id="KW-1185">Reference proteome</keyword>
<comment type="caution">
    <text evidence="8">The sequence shown here is derived from an EMBL/GenBank/DDBJ whole genome shotgun (WGS) entry which is preliminary data.</text>
</comment>
<dbReference type="Proteomes" id="UP000631576">
    <property type="component" value="Unassembled WGS sequence"/>
</dbReference>
<evidence type="ECO:0000313" key="8">
    <source>
        <dbReference type="EMBL" id="MBC5683632.1"/>
    </source>
</evidence>
<dbReference type="InterPro" id="IPR005151">
    <property type="entry name" value="Tail-specific_protease"/>
</dbReference>
<evidence type="ECO:0000256" key="4">
    <source>
        <dbReference type="ARBA" id="ARBA00022825"/>
    </source>
</evidence>
<dbReference type="SUPFAM" id="SSF50156">
    <property type="entry name" value="PDZ domain-like"/>
    <property type="match status" value="1"/>
</dbReference>
<dbReference type="PANTHER" id="PTHR32060">
    <property type="entry name" value="TAIL-SPECIFIC PROTEASE"/>
    <property type="match status" value="1"/>
</dbReference>
<dbReference type="SMART" id="SM00228">
    <property type="entry name" value="PDZ"/>
    <property type="match status" value="1"/>
</dbReference>
<dbReference type="InterPro" id="IPR041489">
    <property type="entry name" value="PDZ_6"/>
</dbReference>
<feature type="transmembrane region" description="Helical" evidence="6">
    <location>
        <begin position="29"/>
        <end position="57"/>
    </location>
</feature>
<accession>A0ABR7G870</accession>
<dbReference type="SUPFAM" id="SSF52096">
    <property type="entry name" value="ClpP/crotonase"/>
    <property type="match status" value="1"/>
</dbReference>
<evidence type="ECO:0000256" key="5">
    <source>
        <dbReference type="RuleBase" id="RU004404"/>
    </source>
</evidence>
<name>A0ABR7G870_9FIRM</name>
<protein>
    <submittedName>
        <fullName evidence="8">S41 family peptidase</fullName>
    </submittedName>
</protein>
<dbReference type="NCBIfam" id="TIGR00225">
    <property type="entry name" value="prc"/>
    <property type="match status" value="1"/>
</dbReference>
<dbReference type="InterPro" id="IPR036034">
    <property type="entry name" value="PDZ_sf"/>
</dbReference>
<keyword evidence="6" id="KW-0812">Transmembrane</keyword>
<keyword evidence="4 5" id="KW-0720">Serine protease</keyword>
<keyword evidence="6" id="KW-1133">Transmembrane helix</keyword>
<keyword evidence="3 5" id="KW-0378">Hydrolase</keyword>
<evidence type="ECO:0000256" key="3">
    <source>
        <dbReference type="ARBA" id="ARBA00022801"/>
    </source>
</evidence>
<evidence type="ECO:0000256" key="2">
    <source>
        <dbReference type="ARBA" id="ARBA00022670"/>
    </source>
</evidence>
<reference evidence="8 9" key="1">
    <citation type="submission" date="2020-08" db="EMBL/GenBank/DDBJ databases">
        <title>Genome public.</title>
        <authorList>
            <person name="Liu C."/>
            <person name="Sun Q."/>
        </authorList>
    </citation>
    <scope>NUCLEOTIDE SEQUENCE [LARGE SCALE GENOMIC DNA]</scope>
    <source>
        <strain evidence="8 9">NSJ-13</strain>
    </source>
</reference>
<dbReference type="CDD" id="cd06782">
    <property type="entry name" value="cpPDZ_CPP-like"/>
    <property type="match status" value="1"/>
</dbReference>
<dbReference type="InterPro" id="IPR001478">
    <property type="entry name" value="PDZ"/>
</dbReference>
<gene>
    <name evidence="8" type="ORF">H8S40_08650</name>
</gene>
<dbReference type="PROSITE" id="PS50106">
    <property type="entry name" value="PDZ"/>
    <property type="match status" value="1"/>
</dbReference>
<dbReference type="Gene3D" id="3.90.226.10">
    <property type="entry name" value="2-enoyl-CoA Hydratase, Chain A, domain 1"/>
    <property type="match status" value="1"/>
</dbReference>
<dbReference type="PANTHER" id="PTHR32060:SF30">
    <property type="entry name" value="CARBOXY-TERMINAL PROCESSING PROTEASE CTPA"/>
    <property type="match status" value="1"/>
</dbReference>
<evidence type="ECO:0000313" key="9">
    <source>
        <dbReference type="Proteomes" id="UP000631576"/>
    </source>
</evidence>
<comment type="similarity">
    <text evidence="1 5">Belongs to the peptidase S41A family.</text>
</comment>
<dbReference type="Pfam" id="PF03572">
    <property type="entry name" value="Peptidase_S41"/>
    <property type="match status" value="1"/>
</dbReference>
<evidence type="ECO:0000259" key="7">
    <source>
        <dbReference type="PROSITE" id="PS50106"/>
    </source>
</evidence>
<evidence type="ECO:0000256" key="1">
    <source>
        <dbReference type="ARBA" id="ARBA00009179"/>
    </source>
</evidence>
<dbReference type="Pfam" id="PF17820">
    <property type="entry name" value="PDZ_6"/>
    <property type="match status" value="1"/>
</dbReference>
<dbReference type="InterPro" id="IPR004447">
    <property type="entry name" value="Peptidase_S41A"/>
</dbReference>
<proteinExistence type="inferred from homology"/>
<dbReference type="Gene3D" id="2.30.42.10">
    <property type="match status" value="1"/>
</dbReference>
<dbReference type="RefSeq" id="WP_118737417.1">
    <property type="nucleotide sequence ID" value="NZ_JACOPE010000001.1"/>
</dbReference>
<evidence type="ECO:0000256" key="6">
    <source>
        <dbReference type="SAM" id="Phobius"/>
    </source>
</evidence>
<keyword evidence="6" id="KW-0472">Membrane</keyword>
<organism evidence="8 9">
    <name type="scientific">Ruminococcus hominis</name>
    <dbReference type="NCBI Taxonomy" id="2763065"/>
    <lineage>
        <taxon>Bacteria</taxon>
        <taxon>Bacillati</taxon>
        <taxon>Bacillota</taxon>
        <taxon>Clostridia</taxon>
        <taxon>Eubacteriales</taxon>
        <taxon>Oscillospiraceae</taxon>
        <taxon>Ruminococcus</taxon>
    </lineage>
</organism>
<feature type="domain" description="PDZ" evidence="7">
    <location>
        <begin position="116"/>
        <end position="186"/>
    </location>
</feature>
<dbReference type="InterPro" id="IPR029045">
    <property type="entry name" value="ClpP/crotonase-like_dom_sf"/>
</dbReference>
<dbReference type="CDD" id="cd07560">
    <property type="entry name" value="Peptidase_S41_CPP"/>
    <property type="match status" value="1"/>
</dbReference>
<sequence length="417" mass="45910">MNPLEEKTELEEKIEQEQKREKKKFWKGVLCGAAVTLCLAVGVGIFCTAIVSGIHIFSSSEKKQVENKLQIIQAIIDKYYLYEDEIDQDALEQGIYAGYVNALGDKYTVYYNEEETDALQESVSGTYTGIGAALLQNTTSNEVVISKVYKDSPAEEAGLKEGDVIYQVDDHTISDQSLDEVVSWIRGEEGTDVTLHVVRDGQQLELKATRKQLETPTVVYEMKENQVGYIAVSEFDEVTLSQFETALNDLDGQGMKGLIIDLRSNPGGNLDTVTDMLKLLLPKGTIVSVKDKAGNVEEYKSDGSHEFTKPLAVLVNQYSASASEIFSGAIQDYGIGDIVGVTTYGKGVVQQILDLGDGTAMKITIAEYFTPNGRSINKKGVTPDVEVEYQADENDPTADNQLDKAMEVVQQKMQSEK</sequence>
<keyword evidence="2 5" id="KW-0645">Protease</keyword>
<dbReference type="SMART" id="SM00245">
    <property type="entry name" value="TSPc"/>
    <property type="match status" value="1"/>
</dbReference>